<evidence type="ECO:0000256" key="2">
    <source>
        <dbReference type="ARBA" id="ARBA00023125"/>
    </source>
</evidence>
<dbReference type="Proteomes" id="UP000783796">
    <property type="component" value="Unassembled WGS sequence"/>
</dbReference>
<protein>
    <submittedName>
        <fullName evidence="5">Helix-turn-helix domain-containing protein</fullName>
    </submittedName>
</protein>
<dbReference type="Pfam" id="PF12833">
    <property type="entry name" value="HTH_18"/>
    <property type="match status" value="1"/>
</dbReference>
<keyword evidence="1" id="KW-0805">Transcription regulation</keyword>
<dbReference type="SMART" id="SM00342">
    <property type="entry name" value="HTH_ARAC"/>
    <property type="match status" value="1"/>
</dbReference>
<evidence type="ECO:0000313" key="5">
    <source>
        <dbReference type="EMBL" id="MBU3837472.1"/>
    </source>
</evidence>
<dbReference type="PROSITE" id="PS01124">
    <property type="entry name" value="HTH_ARAC_FAMILY_2"/>
    <property type="match status" value="1"/>
</dbReference>
<dbReference type="GO" id="GO:0003700">
    <property type="term" value="F:DNA-binding transcription factor activity"/>
    <property type="evidence" value="ECO:0007669"/>
    <property type="project" value="InterPro"/>
</dbReference>
<proteinExistence type="predicted"/>
<dbReference type="InterPro" id="IPR018060">
    <property type="entry name" value="HTH_AraC"/>
</dbReference>
<dbReference type="PANTHER" id="PTHR43280:SF32">
    <property type="entry name" value="TRANSCRIPTIONAL REGULATORY PROTEIN"/>
    <property type="match status" value="1"/>
</dbReference>
<keyword evidence="2" id="KW-0238">DNA-binding</keyword>
<gene>
    <name evidence="5" type="ORF">H9777_03950</name>
</gene>
<name>A0A948TAM0_9BACT</name>
<evidence type="ECO:0000256" key="1">
    <source>
        <dbReference type="ARBA" id="ARBA00023015"/>
    </source>
</evidence>
<keyword evidence="3" id="KW-0804">Transcription</keyword>
<reference evidence="5" key="2">
    <citation type="submission" date="2021-04" db="EMBL/GenBank/DDBJ databases">
        <authorList>
            <person name="Gilroy R."/>
        </authorList>
    </citation>
    <scope>NUCLEOTIDE SEQUENCE</scope>
    <source>
        <strain evidence="5">G4-2901</strain>
    </source>
</reference>
<evidence type="ECO:0000256" key="3">
    <source>
        <dbReference type="ARBA" id="ARBA00023163"/>
    </source>
</evidence>
<dbReference type="SUPFAM" id="SSF46689">
    <property type="entry name" value="Homeodomain-like"/>
    <property type="match status" value="1"/>
</dbReference>
<dbReference type="PANTHER" id="PTHR43280">
    <property type="entry name" value="ARAC-FAMILY TRANSCRIPTIONAL REGULATOR"/>
    <property type="match status" value="1"/>
</dbReference>
<reference evidence="5" key="1">
    <citation type="journal article" date="2021" name="PeerJ">
        <title>Extensive microbial diversity within the chicken gut microbiome revealed by metagenomics and culture.</title>
        <authorList>
            <person name="Gilroy R."/>
            <person name="Ravi A."/>
            <person name="Getino M."/>
            <person name="Pursley I."/>
            <person name="Horton D.L."/>
            <person name="Alikhan N.F."/>
            <person name="Baker D."/>
            <person name="Gharbi K."/>
            <person name="Hall N."/>
            <person name="Watson M."/>
            <person name="Adriaenssens E.M."/>
            <person name="Foster-Nyarko E."/>
            <person name="Jarju S."/>
            <person name="Secka A."/>
            <person name="Antonio M."/>
            <person name="Oren A."/>
            <person name="Chaudhuri R.R."/>
            <person name="La Ragione R."/>
            <person name="Hildebrand F."/>
            <person name="Pallen M.J."/>
        </authorList>
    </citation>
    <scope>NUCLEOTIDE SEQUENCE</scope>
    <source>
        <strain evidence="5">G4-2901</strain>
    </source>
</reference>
<dbReference type="Gene3D" id="1.10.10.60">
    <property type="entry name" value="Homeodomain-like"/>
    <property type="match status" value="2"/>
</dbReference>
<dbReference type="EMBL" id="JAHLFW010000038">
    <property type="protein sequence ID" value="MBU3837472.1"/>
    <property type="molecule type" value="Genomic_DNA"/>
</dbReference>
<dbReference type="InterPro" id="IPR009057">
    <property type="entry name" value="Homeodomain-like_sf"/>
</dbReference>
<feature type="domain" description="HTH araC/xylS-type" evidence="4">
    <location>
        <begin position="205"/>
        <end position="303"/>
    </location>
</feature>
<evidence type="ECO:0000313" key="6">
    <source>
        <dbReference type="Proteomes" id="UP000783796"/>
    </source>
</evidence>
<sequence>MKNDNIFLNLNLSDLSALPDAIHIDNKFILIDNFDDTENDENTKGLSFANYPMKLSFTIVILIVSGGIKVKINLEDFEAGAGDAITVFKGNIGEFCSLLPNTRIAVIAFSDEFFNVMKHIGTAISIQQQIYTNPVSHIEKGFFEDSLDIYKKMKSKLSEVDNIFRKGALQGYTQVLMFNAYYYFTKMKNNVNSSSEYNRNQEIYSRFIQAVQKNYVQERSITYYADLLCISPKYLSQVIKNVTGRLAGEWISDYVILEAKALLKSNKYTVQEVCDMLNFANQSFFGKYFKRKTGMSPKAYMKS</sequence>
<dbReference type="GO" id="GO:0043565">
    <property type="term" value="F:sequence-specific DNA binding"/>
    <property type="evidence" value="ECO:0007669"/>
    <property type="project" value="InterPro"/>
</dbReference>
<accession>A0A948TAM0</accession>
<dbReference type="AlphaFoldDB" id="A0A948TAM0"/>
<comment type="caution">
    <text evidence="5">The sequence shown here is derived from an EMBL/GenBank/DDBJ whole genome shotgun (WGS) entry which is preliminary data.</text>
</comment>
<evidence type="ECO:0000259" key="4">
    <source>
        <dbReference type="PROSITE" id="PS01124"/>
    </source>
</evidence>
<organism evidence="5 6">
    <name type="scientific">Candidatus Phocaeicola faecigallinarum</name>
    <dbReference type="NCBI Taxonomy" id="2838732"/>
    <lineage>
        <taxon>Bacteria</taxon>
        <taxon>Pseudomonadati</taxon>
        <taxon>Bacteroidota</taxon>
        <taxon>Bacteroidia</taxon>
        <taxon>Bacteroidales</taxon>
        <taxon>Bacteroidaceae</taxon>
        <taxon>Phocaeicola</taxon>
    </lineage>
</organism>